<dbReference type="InterPro" id="IPR011009">
    <property type="entry name" value="Kinase-like_dom_sf"/>
</dbReference>
<keyword evidence="5" id="KW-0067">ATP-binding</keyword>
<dbReference type="AlphaFoldDB" id="A0A7S0G9E5"/>
<dbReference type="GO" id="GO:0005524">
    <property type="term" value="F:ATP binding"/>
    <property type="evidence" value="ECO:0007669"/>
    <property type="project" value="UniProtKB-KW"/>
</dbReference>
<proteinExistence type="predicted"/>
<feature type="domain" description="Protein kinase" evidence="6">
    <location>
        <begin position="1"/>
        <end position="141"/>
    </location>
</feature>
<evidence type="ECO:0000256" key="2">
    <source>
        <dbReference type="ARBA" id="ARBA00022679"/>
    </source>
</evidence>
<dbReference type="SUPFAM" id="SSF56112">
    <property type="entry name" value="Protein kinase-like (PK-like)"/>
    <property type="match status" value="1"/>
</dbReference>
<organism evidence="7">
    <name type="scientific">Proboscia inermis</name>
    <dbReference type="NCBI Taxonomy" id="420281"/>
    <lineage>
        <taxon>Eukaryota</taxon>
        <taxon>Sar</taxon>
        <taxon>Stramenopiles</taxon>
        <taxon>Ochrophyta</taxon>
        <taxon>Bacillariophyta</taxon>
        <taxon>Coscinodiscophyceae</taxon>
        <taxon>Rhizosoleniophycidae</taxon>
        <taxon>Rhizosoleniales</taxon>
        <taxon>Rhizosoleniaceae</taxon>
        <taxon>Proboscia</taxon>
    </lineage>
</organism>
<gene>
    <name evidence="7" type="ORF">PINE0816_LOCUS2593</name>
</gene>
<evidence type="ECO:0000313" key="7">
    <source>
        <dbReference type="EMBL" id="CAD8406476.1"/>
    </source>
</evidence>
<evidence type="ECO:0000256" key="4">
    <source>
        <dbReference type="ARBA" id="ARBA00022777"/>
    </source>
</evidence>
<dbReference type="Gene3D" id="1.10.510.10">
    <property type="entry name" value="Transferase(Phosphotransferase) domain 1"/>
    <property type="match status" value="1"/>
</dbReference>
<protein>
    <recommendedName>
        <fullName evidence="6">Protein kinase domain-containing protein</fullName>
    </recommendedName>
</protein>
<keyword evidence="4" id="KW-0418">Kinase</keyword>
<dbReference type="PROSITE" id="PS50011">
    <property type="entry name" value="PROTEIN_KINASE_DOM"/>
    <property type="match status" value="1"/>
</dbReference>
<keyword evidence="2" id="KW-0808">Transferase</keyword>
<evidence type="ECO:0000256" key="1">
    <source>
        <dbReference type="ARBA" id="ARBA00022527"/>
    </source>
</evidence>
<evidence type="ECO:0000259" key="6">
    <source>
        <dbReference type="PROSITE" id="PS50011"/>
    </source>
</evidence>
<dbReference type="PANTHER" id="PTHR24349">
    <property type="entry name" value="SERINE/THREONINE-PROTEIN KINASE"/>
    <property type="match status" value="1"/>
</dbReference>
<evidence type="ECO:0000256" key="3">
    <source>
        <dbReference type="ARBA" id="ARBA00022741"/>
    </source>
</evidence>
<accession>A0A7S0G9E5</accession>
<dbReference type="EMBL" id="HBEL01005429">
    <property type="protein sequence ID" value="CAD8406476.1"/>
    <property type="molecule type" value="Transcribed_RNA"/>
</dbReference>
<dbReference type="GO" id="GO:0004674">
    <property type="term" value="F:protein serine/threonine kinase activity"/>
    <property type="evidence" value="ECO:0007669"/>
    <property type="project" value="UniProtKB-KW"/>
</dbReference>
<keyword evidence="3" id="KW-0547">Nucleotide-binding</keyword>
<dbReference type="SMART" id="SM00220">
    <property type="entry name" value="S_TKc"/>
    <property type="match status" value="1"/>
</dbReference>
<sequence>MSPCSENKRTFYQASAASSSLSPLRLPQYGKTTIPRIRDRAYSNIGSDYYRAPEISSGLGYGTSVDLYSLGVTAYILLSGCPFPLTLSHGVTNDSDRKELYPQGSAWDSVSNVAKSFLLQLLKCDPEERMTANTALEHPWMLNMAVAVEKNFPSSKEFGSSSVVMETPSLQEYSSLSSSSTPIVRQMHRSQKPTQKSSVAMGLVRPNMFVNRLIASNALYPIATVTPR</sequence>
<name>A0A7S0G9E5_9STRA</name>
<evidence type="ECO:0000256" key="5">
    <source>
        <dbReference type="ARBA" id="ARBA00022840"/>
    </source>
</evidence>
<keyword evidence="1" id="KW-0723">Serine/threonine-protein kinase</keyword>
<reference evidence="7" key="1">
    <citation type="submission" date="2021-01" db="EMBL/GenBank/DDBJ databases">
        <authorList>
            <person name="Corre E."/>
            <person name="Pelletier E."/>
            <person name="Niang G."/>
            <person name="Scheremetjew M."/>
            <person name="Finn R."/>
            <person name="Kale V."/>
            <person name="Holt S."/>
            <person name="Cochrane G."/>
            <person name="Meng A."/>
            <person name="Brown T."/>
            <person name="Cohen L."/>
        </authorList>
    </citation>
    <scope>NUCLEOTIDE SEQUENCE</scope>
    <source>
        <strain evidence="7">CCAP1064/1</strain>
    </source>
</reference>
<dbReference type="Pfam" id="PF00069">
    <property type="entry name" value="Pkinase"/>
    <property type="match status" value="1"/>
</dbReference>
<dbReference type="InterPro" id="IPR050205">
    <property type="entry name" value="CDPK_Ser/Thr_kinases"/>
</dbReference>
<dbReference type="InterPro" id="IPR000719">
    <property type="entry name" value="Prot_kinase_dom"/>
</dbReference>